<keyword evidence="3" id="KW-1185">Reference proteome</keyword>
<dbReference type="RefSeq" id="WP_012417096.1">
    <property type="nucleotide sequence ID" value="NC_010645.1"/>
</dbReference>
<dbReference type="AlphaFoldDB" id="Q2L2K1"/>
<reference evidence="2 3" key="1">
    <citation type="journal article" date="2006" name="J. Bacteriol.">
        <title>Comparison of the genome sequence of the poultry pathogen Bordetella avium with those of B. bronchiseptica, B. pertussis, and B. parapertussis reveals extensive diversity in surface structures associated with host interaction.</title>
        <authorList>
            <person name="Sebaihia M."/>
            <person name="Preston A."/>
            <person name="Maskell D.J."/>
            <person name="Kuzmiak H."/>
            <person name="Connell T.D."/>
            <person name="King N.D."/>
            <person name="Orndorff P.E."/>
            <person name="Miyamoto D.M."/>
            <person name="Thomson N.R."/>
            <person name="Harris D."/>
            <person name="Goble A."/>
            <person name="Lord A."/>
            <person name="Murphy L."/>
            <person name="Quail M.A."/>
            <person name="Rutter S."/>
            <person name="Squares R."/>
            <person name="Squares S."/>
            <person name="Woodward J."/>
            <person name="Parkhill J."/>
            <person name="Temple L.M."/>
        </authorList>
    </citation>
    <scope>NUCLEOTIDE SEQUENCE [LARGE SCALE GENOMIC DNA]</scope>
    <source>
        <strain evidence="2 3">197N</strain>
    </source>
</reference>
<proteinExistence type="predicted"/>
<evidence type="ECO:0000313" key="2">
    <source>
        <dbReference type="EMBL" id="CAJ49024.1"/>
    </source>
</evidence>
<dbReference type="STRING" id="360910.BAV1415"/>
<sequence length="121" mass="12880">MLRPIATALFAMAALPAQSDPISIKPGQAAVLVSYYELRGCQALAAPRLRLTQTATLGKATVVGSKHTISASGHCGHINAPVAQVIYRADKTGRERISWETRFQTRGRAPETGSADIIVLP</sequence>
<dbReference type="EMBL" id="AM167904">
    <property type="protein sequence ID" value="CAJ49024.1"/>
    <property type="molecule type" value="Genomic_DNA"/>
</dbReference>
<gene>
    <name evidence="2" type="ordered locus">BAV1415</name>
</gene>
<feature type="chain" id="PRO_5004212135" evidence="1">
    <location>
        <begin position="20"/>
        <end position="121"/>
    </location>
</feature>
<protein>
    <submittedName>
        <fullName evidence="2">Exported protein</fullName>
    </submittedName>
</protein>
<dbReference type="HOGENOM" id="CLU_158401_0_0_4"/>
<evidence type="ECO:0000313" key="3">
    <source>
        <dbReference type="Proteomes" id="UP000001977"/>
    </source>
</evidence>
<organism evidence="2 3">
    <name type="scientific">Bordetella avium (strain 197N)</name>
    <dbReference type="NCBI Taxonomy" id="360910"/>
    <lineage>
        <taxon>Bacteria</taxon>
        <taxon>Pseudomonadati</taxon>
        <taxon>Pseudomonadota</taxon>
        <taxon>Betaproteobacteria</taxon>
        <taxon>Burkholderiales</taxon>
        <taxon>Alcaligenaceae</taxon>
        <taxon>Bordetella</taxon>
    </lineage>
</organism>
<accession>Q2L2K1</accession>
<dbReference type="GeneID" id="92935460"/>
<keyword evidence="1" id="KW-0732">Signal</keyword>
<dbReference type="Proteomes" id="UP000001977">
    <property type="component" value="Chromosome"/>
</dbReference>
<name>Q2L2K1_BORA1</name>
<dbReference type="KEGG" id="bav:BAV1415"/>
<feature type="signal peptide" evidence="1">
    <location>
        <begin position="1"/>
        <end position="19"/>
    </location>
</feature>
<evidence type="ECO:0000256" key="1">
    <source>
        <dbReference type="SAM" id="SignalP"/>
    </source>
</evidence>